<evidence type="ECO:0000313" key="9">
    <source>
        <dbReference type="EMBL" id="MBO8443832.1"/>
    </source>
</evidence>
<sequence length="75" mass="8436">MTENEVFDAIAELIAERTDCDKAEVKSDSKFKDLGIDSLDTVELLMNLEDKLDTTIELNQKIDTVGDLVTFILNK</sequence>
<feature type="domain" description="Carrier" evidence="8">
    <location>
        <begin position="1"/>
        <end position="75"/>
    </location>
</feature>
<dbReference type="Pfam" id="PF00550">
    <property type="entry name" value="PP-binding"/>
    <property type="match status" value="1"/>
</dbReference>
<gene>
    <name evidence="7" type="primary">acpP</name>
    <name evidence="9" type="ORF">IAC42_08790</name>
</gene>
<keyword evidence="6 7" id="KW-0275">Fatty acid biosynthesis</keyword>
<keyword evidence="1 7" id="KW-0596">Phosphopantetheine</keyword>
<dbReference type="InterPro" id="IPR009081">
    <property type="entry name" value="PP-bd_ACP"/>
</dbReference>
<dbReference type="GO" id="GO:0000035">
    <property type="term" value="F:acyl binding"/>
    <property type="evidence" value="ECO:0007669"/>
    <property type="project" value="TreeGrafter"/>
</dbReference>
<dbReference type="PANTHER" id="PTHR20863">
    <property type="entry name" value="ACYL CARRIER PROTEIN"/>
    <property type="match status" value="1"/>
</dbReference>
<dbReference type="NCBIfam" id="NF002150">
    <property type="entry name" value="PRK00982.1-4"/>
    <property type="match status" value="1"/>
</dbReference>
<comment type="caution">
    <text evidence="9">The sequence shown here is derived from an EMBL/GenBank/DDBJ whole genome shotgun (WGS) entry which is preliminary data.</text>
</comment>
<reference evidence="9" key="1">
    <citation type="submission" date="2020-10" db="EMBL/GenBank/DDBJ databases">
        <authorList>
            <person name="Gilroy R."/>
        </authorList>
    </citation>
    <scope>NUCLEOTIDE SEQUENCE</scope>
    <source>
        <strain evidence="9">11167</strain>
    </source>
</reference>
<comment type="similarity">
    <text evidence="7">Belongs to the acyl carrier protein (ACP) family.</text>
</comment>
<evidence type="ECO:0000256" key="1">
    <source>
        <dbReference type="ARBA" id="ARBA00022450"/>
    </source>
</evidence>
<dbReference type="Gene3D" id="1.10.1200.10">
    <property type="entry name" value="ACP-like"/>
    <property type="match status" value="1"/>
</dbReference>
<keyword evidence="2 7" id="KW-0444">Lipid biosynthesis</keyword>
<feature type="modified residue" description="O-(pantetheine 4'-phosphoryl)serine" evidence="7">
    <location>
        <position position="38"/>
    </location>
</feature>
<dbReference type="HAMAP" id="MF_01217">
    <property type="entry name" value="Acyl_carrier"/>
    <property type="match status" value="1"/>
</dbReference>
<dbReference type="GO" id="GO:0016020">
    <property type="term" value="C:membrane"/>
    <property type="evidence" value="ECO:0007669"/>
    <property type="project" value="GOC"/>
</dbReference>
<dbReference type="InterPro" id="IPR003231">
    <property type="entry name" value="ACP"/>
</dbReference>
<evidence type="ECO:0000256" key="6">
    <source>
        <dbReference type="ARBA" id="ARBA00023160"/>
    </source>
</evidence>
<keyword evidence="7" id="KW-0963">Cytoplasm</keyword>
<dbReference type="Proteomes" id="UP000823633">
    <property type="component" value="Unassembled WGS sequence"/>
</dbReference>
<accession>A0A9D9E9J8</accession>
<proteinExistence type="inferred from homology"/>
<comment type="PTM">
    <text evidence="7">4'-phosphopantetheine is transferred from CoA to a specific serine of apo-ACP by AcpS. This modification is essential for activity because fatty acids are bound in thioester linkage to the sulfhydryl of the prosthetic group.</text>
</comment>
<dbReference type="PROSITE" id="PS00012">
    <property type="entry name" value="PHOSPHOPANTETHEINE"/>
    <property type="match status" value="1"/>
</dbReference>
<evidence type="ECO:0000256" key="2">
    <source>
        <dbReference type="ARBA" id="ARBA00022516"/>
    </source>
</evidence>
<evidence type="ECO:0000259" key="8">
    <source>
        <dbReference type="PROSITE" id="PS50075"/>
    </source>
</evidence>
<evidence type="ECO:0000256" key="3">
    <source>
        <dbReference type="ARBA" id="ARBA00022553"/>
    </source>
</evidence>
<dbReference type="SUPFAM" id="SSF47336">
    <property type="entry name" value="ACP-like"/>
    <property type="match status" value="1"/>
</dbReference>
<comment type="function">
    <text evidence="7">Carrier of the growing fatty acid chain in fatty acid biosynthesis.</text>
</comment>
<evidence type="ECO:0000313" key="10">
    <source>
        <dbReference type="Proteomes" id="UP000823633"/>
    </source>
</evidence>
<dbReference type="PROSITE" id="PS50075">
    <property type="entry name" value="CARRIER"/>
    <property type="match status" value="1"/>
</dbReference>
<keyword evidence="3 7" id="KW-0597">Phosphoprotein</keyword>
<dbReference type="EMBL" id="JADIMU010000059">
    <property type="protein sequence ID" value="MBO8443832.1"/>
    <property type="molecule type" value="Genomic_DNA"/>
</dbReference>
<evidence type="ECO:0000256" key="4">
    <source>
        <dbReference type="ARBA" id="ARBA00022832"/>
    </source>
</evidence>
<dbReference type="AlphaFoldDB" id="A0A9D9E9J8"/>
<reference evidence="9" key="2">
    <citation type="journal article" date="2021" name="PeerJ">
        <title>Extensive microbial diversity within the chicken gut microbiome revealed by metagenomics and culture.</title>
        <authorList>
            <person name="Gilroy R."/>
            <person name="Ravi A."/>
            <person name="Getino M."/>
            <person name="Pursley I."/>
            <person name="Horton D.L."/>
            <person name="Alikhan N.F."/>
            <person name="Baker D."/>
            <person name="Gharbi K."/>
            <person name="Hall N."/>
            <person name="Watson M."/>
            <person name="Adriaenssens E.M."/>
            <person name="Foster-Nyarko E."/>
            <person name="Jarju S."/>
            <person name="Secka A."/>
            <person name="Antonio M."/>
            <person name="Oren A."/>
            <person name="Chaudhuri R.R."/>
            <person name="La Ragione R."/>
            <person name="Hildebrand F."/>
            <person name="Pallen M.J."/>
        </authorList>
    </citation>
    <scope>NUCLEOTIDE SEQUENCE</scope>
    <source>
        <strain evidence="9">11167</strain>
    </source>
</reference>
<dbReference type="GO" id="GO:0000036">
    <property type="term" value="F:acyl carrier activity"/>
    <property type="evidence" value="ECO:0007669"/>
    <property type="project" value="UniProtKB-UniRule"/>
</dbReference>
<protein>
    <recommendedName>
        <fullName evidence="7">Acyl carrier protein</fullName>
        <shortName evidence="7">ACP</shortName>
    </recommendedName>
</protein>
<dbReference type="InterPro" id="IPR036736">
    <property type="entry name" value="ACP-like_sf"/>
</dbReference>
<dbReference type="PANTHER" id="PTHR20863:SF76">
    <property type="entry name" value="CARRIER DOMAIN-CONTAINING PROTEIN"/>
    <property type="match status" value="1"/>
</dbReference>
<dbReference type="InterPro" id="IPR006162">
    <property type="entry name" value="Ppantetheine_attach_site"/>
</dbReference>
<comment type="pathway">
    <text evidence="7">Lipid metabolism; fatty acid biosynthesis.</text>
</comment>
<keyword evidence="5 7" id="KW-0443">Lipid metabolism</keyword>
<dbReference type="GO" id="GO:0005829">
    <property type="term" value="C:cytosol"/>
    <property type="evidence" value="ECO:0007669"/>
    <property type="project" value="TreeGrafter"/>
</dbReference>
<comment type="subcellular location">
    <subcellularLocation>
        <location evidence="7">Cytoplasm</location>
    </subcellularLocation>
</comment>
<keyword evidence="4 7" id="KW-0276">Fatty acid metabolism</keyword>
<organism evidence="9 10">
    <name type="scientific">Candidatus Aphodenecus pullistercoris</name>
    <dbReference type="NCBI Taxonomy" id="2840669"/>
    <lineage>
        <taxon>Bacteria</taxon>
        <taxon>Pseudomonadati</taxon>
        <taxon>Spirochaetota</taxon>
        <taxon>Spirochaetia</taxon>
        <taxon>Spirochaetales</taxon>
        <taxon>Candidatus Aphodenecus</taxon>
    </lineage>
</organism>
<dbReference type="GO" id="GO:0009245">
    <property type="term" value="P:lipid A biosynthetic process"/>
    <property type="evidence" value="ECO:0007669"/>
    <property type="project" value="TreeGrafter"/>
</dbReference>
<evidence type="ECO:0000256" key="5">
    <source>
        <dbReference type="ARBA" id="ARBA00023098"/>
    </source>
</evidence>
<name>A0A9D9E9J8_9SPIR</name>
<evidence type="ECO:0000256" key="7">
    <source>
        <dbReference type="HAMAP-Rule" id="MF_01217"/>
    </source>
</evidence>